<protein>
    <submittedName>
        <fullName evidence="4">Uncharacterized protein</fullName>
    </submittedName>
</protein>
<dbReference type="OrthoDB" id="2423701at2759"/>
<dbReference type="InterPro" id="IPR019734">
    <property type="entry name" value="TPR_rpt"/>
</dbReference>
<dbReference type="GO" id="GO:0006620">
    <property type="term" value="P:post-translational protein targeting to endoplasmic reticulum membrane"/>
    <property type="evidence" value="ECO:0007669"/>
    <property type="project" value="TreeGrafter"/>
</dbReference>
<dbReference type="EMBL" id="SGPL01000191">
    <property type="protein sequence ID" value="THH15780.1"/>
    <property type="molecule type" value="Genomic_DNA"/>
</dbReference>
<dbReference type="AlphaFoldDB" id="A0A4S4LZA8"/>
<organism evidence="4 5">
    <name type="scientific">Bondarzewia mesenterica</name>
    <dbReference type="NCBI Taxonomy" id="1095465"/>
    <lineage>
        <taxon>Eukaryota</taxon>
        <taxon>Fungi</taxon>
        <taxon>Dikarya</taxon>
        <taxon>Basidiomycota</taxon>
        <taxon>Agaricomycotina</taxon>
        <taxon>Agaricomycetes</taxon>
        <taxon>Russulales</taxon>
        <taxon>Bondarzewiaceae</taxon>
        <taxon>Bondarzewia</taxon>
    </lineage>
</organism>
<dbReference type="GO" id="GO:0060090">
    <property type="term" value="F:molecular adaptor activity"/>
    <property type="evidence" value="ECO:0007669"/>
    <property type="project" value="TreeGrafter"/>
</dbReference>
<keyword evidence="5" id="KW-1185">Reference proteome</keyword>
<dbReference type="PANTHER" id="PTHR45831:SF2">
    <property type="entry name" value="LD24721P"/>
    <property type="match status" value="1"/>
</dbReference>
<comment type="caution">
    <text evidence="4">The sequence shown here is derived from an EMBL/GenBank/DDBJ whole genome shotgun (WGS) entry which is preliminary data.</text>
</comment>
<keyword evidence="1" id="KW-0677">Repeat</keyword>
<dbReference type="InterPro" id="IPR047150">
    <property type="entry name" value="SGT"/>
</dbReference>
<evidence type="ECO:0000256" key="1">
    <source>
        <dbReference type="ARBA" id="ARBA00022737"/>
    </source>
</evidence>
<gene>
    <name evidence="4" type="ORF">EW146_g4753</name>
</gene>
<dbReference type="GO" id="GO:0072380">
    <property type="term" value="C:TRC complex"/>
    <property type="evidence" value="ECO:0007669"/>
    <property type="project" value="TreeGrafter"/>
</dbReference>
<dbReference type="InterPro" id="IPR011990">
    <property type="entry name" value="TPR-like_helical_dom_sf"/>
</dbReference>
<evidence type="ECO:0000313" key="5">
    <source>
        <dbReference type="Proteomes" id="UP000310158"/>
    </source>
</evidence>
<evidence type="ECO:0000313" key="4">
    <source>
        <dbReference type="EMBL" id="THH15780.1"/>
    </source>
</evidence>
<evidence type="ECO:0000256" key="2">
    <source>
        <dbReference type="ARBA" id="ARBA00022803"/>
    </source>
</evidence>
<feature type="compositionally biased region" description="Basic and acidic residues" evidence="3">
    <location>
        <begin position="207"/>
        <end position="219"/>
    </location>
</feature>
<dbReference type="SMART" id="SM00028">
    <property type="entry name" value="TPR"/>
    <property type="match status" value="3"/>
</dbReference>
<feature type="region of interest" description="Disordered" evidence="3">
    <location>
        <begin position="207"/>
        <end position="238"/>
    </location>
</feature>
<evidence type="ECO:0000256" key="3">
    <source>
        <dbReference type="SAM" id="MobiDB-lite"/>
    </source>
</evidence>
<reference evidence="4" key="1">
    <citation type="submission" date="2019-02" db="EMBL/GenBank/DDBJ databases">
        <title>Genome sequencing of the rare red list fungi Bondarzewia mesenterica.</title>
        <authorList>
            <person name="Buettner E."/>
            <person name="Kellner H."/>
        </authorList>
    </citation>
    <scope>NUCLEOTIDE SEQUENCE [LARGE SCALE GENOMIC DNA]</scope>
    <source>
        <strain evidence="4">DSM 108281</strain>
    </source>
</reference>
<sequence>MSLTFSKSVSDLLVRSFYCQRLWILDRKFRPLAMIANATSLISFGNGIAFTTTHINFGPASAKFAWLAYLSASTVVVSDTCIAGCFIYCLRAKAGLKELSQHYDTSQLKAEGNALFSAQEFKAARGKYTQAIALDGQNAVLYSNRAACNLALKAYVKATEDGEKATELDPAYSKAWARLASAQDALEVLEPAIKSWQRAIDALPKEGLKPSEVKQKEQYESSLEATKRKKREIKNDSRSPHHFGIVMNGIGKKTPADRAKEMLPELMVAGNSRRSSAWVILSASQQFEDGVKTMKLIRKTPTPMGMGLAGMTGALVDMSNGIMQDKRCFKIDSSDWVQKYNDQGMYISASILTMEMTKTSAPNPNASVPHIIAEIQRLFNQGSWDLVRPAISIFVRCSILRAFIEGGLKKTDAASVRLYDKVLAIQRWGRQQWSDVPRDDRGTVFDDTFVRGVRALRLEAYMQAWCQDKTSKEFTLQGLLQEADELIEEIRNSPRPQTEPGFNMAYTDYIEGLALAMKGFYYHHIPQLEKYNDVDEVVASFKRSAKCYFEAAEKYPEDDEHHAWWLHIGLNIYLESGVPLRESMPIMERIRWVVPKMKRIWGHSTMTHAGRDEALQQTLWMEEDARKAIEEGRFTLDDKALPDWTRVKTE</sequence>
<dbReference type="Proteomes" id="UP000310158">
    <property type="component" value="Unassembled WGS sequence"/>
</dbReference>
<accession>A0A4S4LZA8</accession>
<dbReference type="Gene3D" id="1.25.40.10">
    <property type="entry name" value="Tetratricopeptide repeat domain"/>
    <property type="match status" value="1"/>
</dbReference>
<dbReference type="GO" id="GO:0016020">
    <property type="term" value="C:membrane"/>
    <property type="evidence" value="ECO:0007669"/>
    <property type="project" value="TreeGrafter"/>
</dbReference>
<dbReference type="PANTHER" id="PTHR45831">
    <property type="entry name" value="LD24721P"/>
    <property type="match status" value="1"/>
</dbReference>
<dbReference type="SUPFAM" id="SSF48452">
    <property type="entry name" value="TPR-like"/>
    <property type="match status" value="1"/>
</dbReference>
<keyword evidence="2" id="KW-0802">TPR repeat</keyword>
<proteinExistence type="predicted"/>
<name>A0A4S4LZA8_9AGAM</name>